<evidence type="ECO:0000259" key="9">
    <source>
        <dbReference type="PROSITE" id="PS50928"/>
    </source>
</evidence>
<dbReference type="SUPFAM" id="SSF161098">
    <property type="entry name" value="MetI-like"/>
    <property type="match status" value="1"/>
</dbReference>
<dbReference type="GO" id="GO:0043190">
    <property type="term" value="C:ATP-binding cassette (ABC) transporter complex"/>
    <property type="evidence" value="ECO:0007669"/>
    <property type="project" value="TreeGrafter"/>
</dbReference>
<dbReference type="PROSITE" id="PS50928">
    <property type="entry name" value="ABC_TM1"/>
    <property type="match status" value="1"/>
</dbReference>
<feature type="transmembrane region" description="Helical" evidence="8">
    <location>
        <begin position="165"/>
        <end position="182"/>
    </location>
</feature>
<feature type="transmembrane region" description="Helical" evidence="8">
    <location>
        <begin position="12"/>
        <end position="33"/>
    </location>
</feature>
<dbReference type="FunFam" id="1.10.3720.10:FF:000001">
    <property type="entry name" value="Glycine betaine ABC transporter, permease"/>
    <property type="match status" value="1"/>
</dbReference>
<keyword evidence="4" id="KW-1003">Cell membrane</keyword>
<evidence type="ECO:0000256" key="3">
    <source>
        <dbReference type="ARBA" id="ARBA00022448"/>
    </source>
</evidence>
<keyword evidence="3" id="KW-0813">Transport</keyword>
<dbReference type="PANTHER" id="PTHR47737:SF1">
    <property type="entry name" value="GLYCINE BETAINE_PROLINE BETAINE TRANSPORT SYSTEM PERMEASE PROTEIN PROW"/>
    <property type="match status" value="1"/>
</dbReference>
<dbReference type="InterPro" id="IPR000515">
    <property type="entry name" value="MetI-like"/>
</dbReference>
<gene>
    <name evidence="10" type="ORF">GBAR_LOCUS17695</name>
</gene>
<evidence type="ECO:0000256" key="4">
    <source>
        <dbReference type="ARBA" id="ARBA00022475"/>
    </source>
</evidence>
<evidence type="ECO:0000256" key="7">
    <source>
        <dbReference type="ARBA" id="ARBA00023136"/>
    </source>
</evidence>
<dbReference type="GO" id="GO:0005275">
    <property type="term" value="F:amine transmembrane transporter activity"/>
    <property type="evidence" value="ECO:0007669"/>
    <property type="project" value="TreeGrafter"/>
</dbReference>
<keyword evidence="11" id="KW-1185">Reference proteome</keyword>
<dbReference type="InterPro" id="IPR035906">
    <property type="entry name" value="MetI-like_sf"/>
</dbReference>
<organism evidence="10 11">
    <name type="scientific">Geodia barretti</name>
    <name type="common">Barrett's horny sponge</name>
    <dbReference type="NCBI Taxonomy" id="519541"/>
    <lineage>
        <taxon>Eukaryota</taxon>
        <taxon>Metazoa</taxon>
        <taxon>Porifera</taxon>
        <taxon>Demospongiae</taxon>
        <taxon>Heteroscleromorpha</taxon>
        <taxon>Tetractinellida</taxon>
        <taxon>Astrophorina</taxon>
        <taxon>Geodiidae</taxon>
        <taxon>Geodia</taxon>
    </lineage>
</organism>
<evidence type="ECO:0000256" key="6">
    <source>
        <dbReference type="ARBA" id="ARBA00022989"/>
    </source>
</evidence>
<dbReference type="GO" id="GO:0031460">
    <property type="term" value="P:glycine betaine transport"/>
    <property type="evidence" value="ECO:0007669"/>
    <property type="project" value="TreeGrafter"/>
</dbReference>
<dbReference type="EMBL" id="CASHTH010002523">
    <property type="protein sequence ID" value="CAI8031186.1"/>
    <property type="molecule type" value="Genomic_DNA"/>
</dbReference>
<dbReference type="GO" id="GO:0015871">
    <property type="term" value="P:choline transport"/>
    <property type="evidence" value="ECO:0007669"/>
    <property type="project" value="TreeGrafter"/>
</dbReference>
<dbReference type="CDD" id="cd06261">
    <property type="entry name" value="TM_PBP2"/>
    <property type="match status" value="1"/>
</dbReference>
<keyword evidence="5 8" id="KW-0812">Transmembrane</keyword>
<evidence type="ECO:0000313" key="11">
    <source>
        <dbReference type="Proteomes" id="UP001174909"/>
    </source>
</evidence>
<dbReference type="Gene3D" id="1.10.3720.10">
    <property type="entry name" value="MetI-like"/>
    <property type="match status" value="1"/>
</dbReference>
<feature type="transmembrane region" description="Helical" evidence="8">
    <location>
        <begin position="134"/>
        <end position="153"/>
    </location>
</feature>
<dbReference type="Pfam" id="PF00528">
    <property type="entry name" value="BPD_transp_1"/>
    <property type="match status" value="1"/>
</dbReference>
<evidence type="ECO:0000256" key="1">
    <source>
        <dbReference type="ARBA" id="ARBA00004141"/>
    </source>
</evidence>
<proteinExistence type="predicted"/>
<dbReference type="AlphaFoldDB" id="A0AA35SM11"/>
<evidence type="ECO:0000313" key="10">
    <source>
        <dbReference type="EMBL" id="CAI8031186.1"/>
    </source>
</evidence>
<dbReference type="GO" id="GO:0015226">
    <property type="term" value="F:carnitine transmembrane transporter activity"/>
    <property type="evidence" value="ECO:0007669"/>
    <property type="project" value="TreeGrafter"/>
</dbReference>
<comment type="subcellular location">
    <subcellularLocation>
        <location evidence="2">Cell membrane</location>
    </subcellularLocation>
    <subcellularLocation>
        <location evidence="1">Membrane</location>
        <topology evidence="1">Multi-pass membrane protein</topology>
    </subcellularLocation>
</comment>
<comment type="caution">
    <text evidence="10">The sequence shown here is derived from an EMBL/GenBank/DDBJ whole genome shotgun (WGS) entry which is preliminary data.</text>
</comment>
<evidence type="ECO:0000256" key="2">
    <source>
        <dbReference type="ARBA" id="ARBA00004236"/>
    </source>
</evidence>
<feature type="transmembrane region" description="Helical" evidence="8">
    <location>
        <begin position="54"/>
        <end position="81"/>
    </location>
</feature>
<accession>A0AA35SM11</accession>
<evidence type="ECO:0000256" key="5">
    <source>
        <dbReference type="ARBA" id="ARBA00022692"/>
    </source>
</evidence>
<evidence type="ECO:0000256" key="8">
    <source>
        <dbReference type="SAM" id="Phobius"/>
    </source>
</evidence>
<sequence length="201" mass="21306">MNRWDSSVETIAIILFSVVISVVIALPLGILGARSDRANTMMRPILDGMQTMPSYVYLVPGILFFGLGYTPAVIATVIYAVPPAIRLTNLGIRQVSPATVEAARSFGASPTQILAKVQVPMALPTIMAGINQTTMLALSMVVIASLVGASGLGEDVFRALQRQDPGNSVIAGMSIVLIAIVFDRLTQAAARSRQEALEEGH</sequence>
<protein>
    <submittedName>
        <fullName evidence="10">Glycine betaine/choline transport system permease protein OusW</fullName>
    </submittedName>
</protein>
<keyword evidence="7 8" id="KW-0472">Membrane</keyword>
<dbReference type="PANTHER" id="PTHR47737">
    <property type="entry name" value="GLYCINE BETAINE/PROLINE BETAINE TRANSPORT SYSTEM PERMEASE PROTEIN PROW"/>
    <property type="match status" value="1"/>
</dbReference>
<reference evidence="10" key="1">
    <citation type="submission" date="2023-03" db="EMBL/GenBank/DDBJ databases">
        <authorList>
            <person name="Steffen K."/>
            <person name="Cardenas P."/>
        </authorList>
    </citation>
    <scope>NUCLEOTIDE SEQUENCE</scope>
</reference>
<keyword evidence="6 8" id="KW-1133">Transmembrane helix</keyword>
<feature type="domain" description="ABC transmembrane type-1" evidence="9">
    <location>
        <begin position="7"/>
        <end position="186"/>
    </location>
</feature>
<dbReference type="Proteomes" id="UP001174909">
    <property type="component" value="Unassembled WGS sequence"/>
</dbReference>
<name>A0AA35SM11_GEOBA</name>